<sequence length="213" mass="22472">MGGALATLTTTVTTEGLVDIDGARWTATSGSGTTSSIHRATSISAPSHLVALPRLAPPAREGTVARGSAAFRPRERRRRMNPAASVLGSALATQIRNDGDGGCNDDDSGDGSCDDDDGDDSGCDENDNAVMQVAAVLSSSVLRHQQHQYTLGRLPTDDLHPIHGCCNRESGLRSRQLLPIQSAPVLIRRGNPAAVDELLKAIVMMKSPLYLTF</sequence>
<dbReference type="Proteomes" id="UP000026960">
    <property type="component" value="Chromosome 6"/>
</dbReference>
<dbReference type="AlphaFoldDB" id="A0A0D3GGP9"/>
<feature type="compositionally biased region" description="Acidic residues" evidence="1">
    <location>
        <begin position="103"/>
        <end position="126"/>
    </location>
</feature>
<accession>A0A0D3GGP9</accession>
<dbReference type="PaxDb" id="65489-OBART06G15070.2"/>
<dbReference type="HOGENOM" id="CLU_1296096_0_0_1"/>
<reference evidence="2" key="2">
    <citation type="submission" date="2015-03" db="UniProtKB">
        <authorList>
            <consortium name="EnsemblPlants"/>
        </authorList>
    </citation>
    <scope>IDENTIFICATION</scope>
</reference>
<name>A0A0D3GGP9_9ORYZ</name>
<evidence type="ECO:0000313" key="3">
    <source>
        <dbReference type="Proteomes" id="UP000026960"/>
    </source>
</evidence>
<keyword evidence="3" id="KW-1185">Reference proteome</keyword>
<dbReference type="EnsemblPlants" id="OBART06G15070.2">
    <property type="protein sequence ID" value="OBART06G15070.2"/>
    <property type="gene ID" value="OBART06G15070"/>
</dbReference>
<feature type="region of interest" description="Disordered" evidence="1">
    <location>
        <begin position="59"/>
        <end position="126"/>
    </location>
</feature>
<organism evidence="2">
    <name type="scientific">Oryza barthii</name>
    <dbReference type="NCBI Taxonomy" id="65489"/>
    <lineage>
        <taxon>Eukaryota</taxon>
        <taxon>Viridiplantae</taxon>
        <taxon>Streptophyta</taxon>
        <taxon>Embryophyta</taxon>
        <taxon>Tracheophyta</taxon>
        <taxon>Spermatophyta</taxon>
        <taxon>Magnoliopsida</taxon>
        <taxon>Liliopsida</taxon>
        <taxon>Poales</taxon>
        <taxon>Poaceae</taxon>
        <taxon>BOP clade</taxon>
        <taxon>Oryzoideae</taxon>
        <taxon>Oryzeae</taxon>
        <taxon>Oryzinae</taxon>
        <taxon>Oryza</taxon>
    </lineage>
</organism>
<proteinExistence type="predicted"/>
<dbReference type="Gramene" id="OBART06G15070.2">
    <property type="protein sequence ID" value="OBART06G15070.2"/>
    <property type="gene ID" value="OBART06G15070"/>
</dbReference>
<protein>
    <submittedName>
        <fullName evidence="2">Uncharacterized protein</fullName>
    </submittedName>
</protein>
<reference evidence="2" key="1">
    <citation type="journal article" date="2009" name="Rice">
        <title>De Novo Next Generation Sequencing of Plant Genomes.</title>
        <authorList>
            <person name="Rounsley S."/>
            <person name="Marri P.R."/>
            <person name="Yu Y."/>
            <person name="He R."/>
            <person name="Sisneros N."/>
            <person name="Goicoechea J.L."/>
            <person name="Lee S.J."/>
            <person name="Angelova A."/>
            <person name="Kudrna D."/>
            <person name="Luo M."/>
            <person name="Affourtit J."/>
            <person name="Desany B."/>
            <person name="Knight J."/>
            <person name="Niazi F."/>
            <person name="Egholm M."/>
            <person name="Wing R.A."/>
        </authorList>
    </citation>
    <scope>NUCLEOTIDE SEQUENCE [LARGE SCALE GENOMIC DNA]</scope>
    <source>
        <strain evidence="2">cv. IRGC 105608</strain>
    </source>
</reference>
<evidence type="ECO:0000313" key="2">
    <source>
        <dbReference type="EnsemblPlants" id="OBART06G15070.2"/>
    </source>
</evidence>
<evidence type="ECO:0000256" key="1">
    <source>
        <dbReference type="SAM" id="MobiDB-lite"/>
    </source>
</evidence>